<reference evidence="2" key="1">
    <citation type="journal article" date="2020" name="New Phytol.">
        <title>Comparative genomics reveals dynamic genome evolution in host specialist ectomycorrhizal fungi.</title>
        <authorList>
            <person name="Lofgren L.A."/>
            <person name="Nguyen N.H."/>
            <person name="Vilgalys R."/>
            <person name="Ruytinx J."/>
            <person name="Liao H.L."/>
            <person name="Branco S."/>
            <person name="Kuo A."/>
            <person name="LaButti K."/>
            <person name="Lipzen A."/>
            <person name="Andreopoulos W."/>
            <person name="Pangilinan J."/>
            <person name="Riley R."/>
            <person name="Hundley H."/>
            <person name="Na H."/>
            <person name="Barry K."/>
            <person name="Grigoriev I.V."/>
            <person name="Stajich J.E."/>
            <person name="Kennedy P.G."/>
        </authorList>
    </citation>
    <scope>NUCLEOTIDE SEQUENCE</scope>
    <source>
        <strain evidence="2">MN1</strain>
    </source>
</reference>
<dbReference type="Proteomes" id="UP000807769">
    <property type="component" value="Unassembled WGS sequence"/>
</dbReference>
<sequence length="197" mass="22157">MDGSILQHGTTEHDSQTTRHGTPYNNGTHPFPYGESPLLTSCPNSRADYQPWNNVARGLYGMNQGSPHEQSANTNSLMMVQIVSQMQHLMENSNQQTGQNMIINDCLNKVLECPDAVEQKMVEMAENEQLNKGKDMTGKNISNMHPVLKPLENGEPCEQKEGSPKVWYLNWLGKIDSNVNTPFIQAVMDHVWNDDMV</sequence>
<dbReference type="AlphaFoldDB" id="A0A9P7DQN2"/>
<dbReference type="EMBL" id="JABBWG010000115">
    <property type="protein sequence ID" value="KAG1800506.1"/>
    <property type="molecule type" value="Genomic_DNA"/>
</dbReference>
<keyword evidence="3" id="KW-1185">Reference proteome</keyword>
<accession>A0A9P7DQN2</accession>
<comment type="caution">
    <text evidence="2">The sequence shown here is derived from an EMBL/GenBank/DDBJ whole genome shotgun (WGS) entry which is preliminary data.</text>
</comment>
<dbReference type="OrthoDB" id="2639558at2759"/>
<proteinExistence type="predicted"/>
<dbReference type="GeneID" id="64627756"/>
<gene>
    <name evidence="2" type="ORF">BJ212DRAFT_1305295</name>
</gene>
<feature type="compositionally biased region" description="Polar residues" evidence="1">
    <location>
        <begin position="18"/>
        <end position="28"/>
    </location>
</feature>
<name>A0A9P7DQN2_9AGAM</name>
<evidence type="ECO:0000313" key="2">
    <source>
        <dbReference type="EMBL" id="KAG1800506.1"/>
    </source>
</evidence>
<evidence type="ECO:0000256" key="1">
    <source>
        <dbReference type="SAM" id="MobiDB-lite"/>
    </source>
</evidence>
<evidence type="ECO:0000313" key="3">
    <source>
        <dbReference type="Proteomes" id="UP000807769"/>
    </source>
</evidence>
<organism evidence="2 3">
    <name type="scientific">Suillus subaureus</name>
    <dbReference type="NCBI Taxonomy" id="48587"/>
    <lineage>
        <taxon>Eukaryota</taxon>
        <taxon>Fungi</taxon>
        <taxon>Dikarya</taxon>
        <taxon>Basidiomycota</taxon>
        <taxon>Agaricomycotina</taxon>
        <taxon>Agaricomycetes</taxon>
        <taxon>Agaricomycetidae</taxon>
        <taxon>Boletales</taxon>
        <taxon>Suillineae</taxon>
        <taxon>Suillaceae</taxon>
        <taxon>Suillus</taxon>
    </lineage>
</organism>
<dbReference type="RefSeq" id="XP_041185882.1">
    <property type="nucleotide sequence ID" value="XM_041333739.1"/>
</dbReference>
<protein>
    <submittedName>
        <fullName evidence="2">Uncharacterized protein</fullName>
    </submittedName>
</protein>
<feature type="region of interest" description="Disordered" evidence="1">
    <location>
        <begin position="1"/>
        <end position="28"/>
    </location>
</feature>